<sequence>MNAPLSDTTTALPQAAWQSTFVNRLQRRSSRVIVIELVPATALPLAGFTAGAHVDLALPDARVRSYSLMNAPEHARCYQLGILLAAEGRGGSHYLHTQLREGDSLQASLPRNAFPLHEPAENSVLIAGGIGITPLLCMARHLAARQRPLHLYYSARSRQDAVFLQDLTPLGNALTCLFDDECGGPPDLLPLLAAHPPATHFYCCGPGPMLDAFGLACRRLGITRAHVERFSASSRLPGSLPPRGYDVVLAHSRTRLHYDGQGSLLDFLLRSGVAIPNGCHQGVCGSCATRVVSGEVDHRDGILSEHERQHSSLMLPCVSGCRGTQLELDI</sequence>
<dbReference type="SUPFAM" id="SSF52343">
    <property type="entry name" value="Ferredoxin reductase-like, C-terminal NADP-linked domain"/>
    <property type="match status" value="1"/>
</dbReference>
<dbReference type="InterPro" id="IPR050415">
    <property type="entry name" value="MRET"/>
</dbReference>
<dbReference type="Gene3D" id="3.40.50.80">
    <property type="entry name" value="Nucleotide-binding domain of ferredoxin-NADP reductase (FNR) module"/>
    <property type="match status" value="1"/>
</dbReference>
<organism evidence="9 10">
    <name type="scientific">Stenotrophomonas lacuserhaii</name>
    <dbReference type="NCBI Taxonomy" id="2760084"/>
    <lineage>
        <taxon>Bacteria</taxon>
        <taxon>Pseudomonadati</taxon>
        <taxon>Pseudomonadota</taxon>
        <taxon>Gammaproteobacteria</taxon>
        <taxon>Lysobacterales</taxon>
        <taxon>Lysobacteraceae</taxon>
        <taxon>Stenotrophomonas</taxon>
    </lineage>
</organism>
<dbReference type="CDD" id="cd00207">
    <property type="entry name" value="fer2"/>
    <property type="match status" value="1"/>
</dbReference>
<dbReference type="Pfam" id="PF00111">
    <property type="entry name" value="Fer2"/>
    <property type="match status" value="1"/>
</dbReference>
<dbReference type="InterPro" id="IPR036010">
    <property type="entry name" value="2Fe-2S_ferredoxin-like_sf"/>
</dbReference>
<evidence type="ECO:0000256" key="5">
    <source>
        <dbReference type="ARBA" id="ARBA00023004"/>
    </source>
</evidence>
<proteinExistence type="predicted"/>
<evidence type="ECO:0000256" key="6">
    <source>
        <dbReference type="ARBA" id="ARBA00023014"/>
    </source>
</evidence>
<evidence type="ECO:0000313" key="10">
    <source>
        <dbReference type="Proteomes" id="UP000636938"/>
    </source>
</evidence>
<dbReference type="InterPro" id="IPR001433">
    <property type="entry name" value="OxRdtase_FAD/NAD-bd"/>
</dbReference>
<evidence type="ECO:0000259" key="8">
    <source>
        <dbReference type="PROSITE" id="PS51384"/>
    </source>
</evidence>
<dbReference type="RefSeq" id="WP_191771147.1">
    <property type="nucleotide sequence ID" value="NZ_JACSQS010000013.1"/>
</dbReference>
<dbReference type="Gene3D" id="3.10.20.30">
    <property type="match status" value="1"/>
</dbReference>
<keyword evidence="10" id="KW-1185">Reference proteome</keyword>
<dbReference type="SUPFAM" id="SSF54292">
    <property type="entry name" value="2Fe-2S ferredoxin-like"/>
    <property type="match status" value="1"/>
</dbReference>
<dbReference type="GO" id="GO:0016491">
    <property type="term" value="F:oxidoreductase activity"/>
    <property type="evidence" value="ECO:0007669"/>
    <property type="project" value="UniProtKB-KW"/>
</dbReference>
<dbReference type="PANTHER" id="PTHR47354">
    <property type="entry name" value="NADH OXIDOREDUCTASE HCR"/>
    <property type="match status" value="1"/>
</dbReference>
<dbReference type="InterPro" id="IPR017938">
    <property type="entry name" value="Riboflavin_synthase-like_b-brl"/>
</dbReference>
<feature type="domain" description="FAD-binding FR-type" evidence="8">
    <location>
        <begin position="15"/>
        <end position="117"/>
    </location>
</feature>
<evidence type="ECO:0000313" key="9">
    <source>
        <dbReference type="EMBL" id="MBD7955081.1"/>
    </source>
</evidence>
<dbReference type="AlphaFoldDB" id="A0A8X8FSA9"/>
<comment type="caution">
    <text evidence="9">The sequence shown here is derived from an EMBL/GenBank/DDBJ whole genome shotgun (WGS) entry which is preliminary data.</text>
</comment>
<dbReference type="InterPro" id="IPR017927">
    <property type="entry name" value="FAD-bd_FR_type"/>
</dbReference>
<name>A0A8X8FSA9_9GAMM</name>
<feature type="domain" description="2Fe-2S ferredoxin-type" evidence="7">
    <location>
        <begin position="245"/>
        <end position="330"/>
    </location>
</feature>
<reference evidence="9 10" key="1">
    <citation type="submission" date="2020-08" db="EMBL/GenBank/DDBJ databases">
        <title>A Genomic Blueprint of the Chicken Gut Microbiome.</title>
        <authorList>
            <person name="Gilroy R."/>
            <person name="Ravi A."/>
            <person name="Getino M."/>
            <person name="Pursley I."/>
            <person name="Horton D.L."/>
            <person name="Alikhan N.-F."/>
            <person name="Baker D."/>
            <person name="Gharbi K."/>
            <person name="Hall N."/>
            <person name="Watson M."/>
            <person name="Adriaenssens E.M."/>
            <person name="Foster-Nyarko E."/>
            <person name="Jarju S."/>
            <person name="Secka A."/>
            <person name="Antonio M."/>
            <person name="Oren A."/>
            <person name="Chaudhuri R."/>
            <person name="La Ragione R.M."/>
            <person name="Hildebrand F."/>
            <person name="Pallen M.J."/>
        </authorList>
    </citation>
    <scope>NUCLEOTIDE SEQUENCE [LARGE SCALE GENOMIC DNA]</scope>
    <source>
        <strain evidence="9 10">Sa5BUN4</strain>
    </source>
</reference>
<dbReference type="SUPFAM" id="SSF63380">
    <property type="entry name" value="Riboflavin synthase domain-like"/>
    <property type="match status" value="1"/>
</dbReference>
<dbReference type="Pfam" id="PF00175">
    <property type="entry name" value="NAD_binding_1"/>
    <property type="match status" value="1"/>
</dbReference>
<dbReference type="InterPro" id="IPR039261">
    <property type="entry name" value="FNR_nucleotide-bd"/>
</dbReference>
<dbReference type="PROSITE" id="PS00197">
    <property type="entry name" value="2FE2S_FER_1"/>
    <property type="match status" value="1"/>
</dbReference>
<dbReference type="PROSITE" id="PS51384">
    <property type="entry name" value="FAD_FR"/>
    <property type="match status" value="1"/>
</dbReference>
<dbReference type="EMBL" id="JACSQS010000013">
    <property type="protein sequence ID" value="MBD7955081.1"/>
    <property type="molecule type" value="Genomic_DNA"/>
</dbReference>
<gene>
    <name evidence="9" type="ORF">H9654_12810</name>
</gene>
<evidence type="ECO:0000256" key="2">
    <source>
        <dbReference type="ARBA" id="ARBA00022714"/>
    </source>
</evidence>
<dbReference type="Gene3D" id="2.40.30.10">
    <property type="entry name" value="Translation factors"/>
    <property type="match status" value="1"/>
</dbReference>
<dbReference type="InterPro" id="IPR001041">
    <property type="entry name" value="2Fe-2S_ferredoxin-type"/>
</dbReference>
<dbReference type="PROSITE" id="PS51085">
    <property type="entry name" value="2FE2S_FER_2"/>
    <property type="match status" value="1"/>
</dbReference>
<dbReference type="Proteomes" id="UP000636938">
    <property type="component" value="Unassembled WGS sequence"/>
</dbReference>
<protein>
    <submittedName>
        <fullName evidence="9">Oxidoreductase</fullName>
    </submittedName>
</protein>
<evidence type="ECO:0000259" key="7">
    <source>
        <dbReference type="PROSITE" id="PS51085"/>
    </source>
</evidence>
<keyword evidence="2" id="KW-0001">2Fe-2S</keyword>
<dbReference type="PRINTS" id="PR00409">
    <property type="entry name" value="PHDIOXRDTASE"/>
</dbReference>
<keyword evidence="1" id="KW-0285">Flavoprotein</keyword>
<dbReference type="GO" id="GO:0046872">
    <property type="term" value="F:metal ion binding"/>
    <property type="evidence" value="ECO:0007669"/>
    <property type="project" value="UniProtKB-KW"/>
</dbReference>
<dbReference type="CDD" id="cd06185">
    <property type="entry name" value="PDR_like"/>
    <property type="match status" value="1"/>
</dbReference>
<keyword evidence="5" id="KW-0408">Iron</keyword>
<dbReference type="GO" id="GO:0051537">
    <property type="term" value="F:2 iron, 2 sulfur cluster binding"/>
    <property type="evidence" value="ECO:0007669"/>
    <property type="project" value="UniProtKB-KW"/>
</dbReference>
<keyword evidence="6" id="KW-0411">Iron-sulfur</keyword>
<dbReference type="InterPro" id="IPR006058">
    <property type="entry name" value="2Fe2S_fd_BS"/>
</dbReference>
<dbReference type="PANTHER" id="PTHR47354:SF1">
    <property type="entry name" value="CARNITINE MONOOXYGENASE REDUCTASE SUBUNIT"/>
    <property type="match status" value="1"/>
</dbReference>
<keyword evidence="4" id="KW-0560">Oxidoreductase</keyword>
<evidence type="ECO:0000256" key="4">
    <source>
        <dbReference type="ARBA" id="ARBA00023002"/>
    </source>
</evidence>
<evidence type="ECO:0000256" key="1">
    <source>
        <dbReference type="ARBA" id="ARBA00022630"/>
    </source>
</evidence>
<accession>A0A8X8FSA9</accession>
<keyword evidence="3" id="KW-0479">Metal-binding</keyword>
<dbReference type="InterPro" id="IPR012675">
    <property type="entry name" value="Beta-grasp_dom_sf"/>
</dbReference>
<evidence type="ECO:0000256" key="3">
    <source>
        <dbReference type="ARBA" id="ARBA00022723"/>
    </source>
</evidence>